<dbReference type="WBParaSite" id="JU765_v2.g1575.t1">
    <property type="protein sequence ID" value="JU765_v2.g1575.t1"/>
    <property type="gene ID" value="JU765_v2.g1575"/>
</dbReference>
<evidence type="ECO:0000313" key="2">
    <source>
        <dbReference type="WBParaSite" id="JU765_v2.g1575.t1"/>
    </source>
</evidence>
<sequence>EACIRSCLQDKIIAQCACYDPAYAIPPNSNPISCGKVANSDVKVDCIFNLTDNDGLTGFDVNSQCSCPQNCIQSYYKVTLSTSRWPAAAYTPPECVKNKGVAPYVFWDTSGDCRKFYEEETVLVEVYYERMNYQILAESPAYPLINLVSDTGGSVGLWLGMSVISVIEFLTMLLLLICYFLARPTDAYHPKFDEKQKKDDDLILQEYLNERERQYQLGHGDLYQKDNHMVLPPAVQSSK</sequence>
<name>A0AC34QF91_9BILA</name>
<accession>A0AC34QF91</accession>
<reference evidence="2" key="1">
    <citation type="submission" date="2022-11" db="UniProtKB">
        <authorList>
            <consortium name="WormBaseParasite"/>
        </authorList>
    </citation>
    <scope>IDENTIFICATION</scope>
</reference>
<dbReference type="Proteomes" id="UP000887576">
    <property type="component" value="Unplaced"/>
</dbReference>
<evidence type="ECO:0000313" key="1">
    <source>
        <dbReference type="Proteomes" id="UP000887576"/>
    </source>
</evidence>
<proteinExistence type="predicted"/>
<protein>
    <submittedName>
        <fullName evidence="2">Uncharacterized protein</fullName>
    </submittedName>
</protein>
<organism evidence="1 2">
    <name type="scientific">Panagrolaimus sp. JU765</name>
    <dbReference type="NCBI Taxonomy" id="591449"/>
    <lineage>
        <taxon>Eukaryota</taxon>
        <taxon>Metazoa</taxon>
        <taxon>Ecdysozoa</taxon>
        <taxon>Nematoda</taxon>
        <taxon>Chromadorea</taxon>
        <taxon>Rhabditida</taxon>
        <taxon>Tylenchina</taxon>
        <taxon>Panagrolaimomorpha</taxon>
        <taxon>Panagrolaimoidea</taxon>
        <taxon>Panagrolaimidae</taxon>
        <taxon>Panagrolaimus</taxon>
    </lineage>
</organism>